<protein>
    <submittedName>
        <fullName evidence="1">CopG family transcriptional regulator</fullName>
    </submittedName>
</protein>
<sequence>MSNIPTRTIAPAHELEGYIKAKVDSGHGANASGVVRAGLRLLIERDHKAPRSRRAPSCKKADA</sequence>
<dbReference type="Proteomes" id="UP000035929">
    <property type="component" value="Unassembled WGS sequence"/>
</dbReference>
<name>A0A0J6T6M5_9HYPH</name>
<dbReference type="Gene3D" id="6.10.10.120">
    <property type="entry name" value="Antitoxin ParD1-like"/>
    <property type="match status" value="1"/>
</dbReference>
<dbReference type="InterPro" id="IPR022789">
    <property type="entry name" value="ParD"/>
</dbReference>
<proteinExistence type="predicted"/>
<gene>
    <name evidence="1" type="ORF">VP06_00790</name>
</gene>
<accession>A0A0J6T6M5</accession>
<comment type="caution">
    <text evidence="1">The sequence shown here is derived from an EMBL/GenBank/DDBJ whole genome shotgun (WGS) entry which is preliminary data.</text>
</comment>
<dbReference type="RefSeq" id="WP_048461921.1">
    <property type="nucleotide sequence ID" value="NZ_LABX01000006.1"/>
</dbReference>
<organism evidence="1 2">
    <name type="scientific">Methylobacterium aquaticum</name>
    <dbReference type="NCBI Taxonomy" id="270351"/>
    <lineage>
        <taxon>Bacteria</taxon>
        <taxon>Pseudomonadati</taxon>
        <taxon>Pseudomonadota</taxon>
        <taxon>Alphaproteobacteria</taxon>
        <taxon>Hyphomicrobiales</taxon>
        <taxon>Methylobacteriaceae</taxon>
        <taxon>Methylobacterium</taxon>
    </lineage>
</organism>
<dbReference type="EMBL" id="LABX01000006">
    <property type="protein sequence ID" value="KMO41487.1"/>
    <property type="molecule type" value="Genomic_DNA"/>
</dbReference>
<dbReference type="PATRIC" id="fig|270351.6.peg.6452"/>
<dbReference type="AlphaFoldDB" id="A0A0J6T6M5"/>
<reference evidence="1 2" key="1">
    <citation type="submission" date="2015-03" db="EMBL/GenBank/DDBJ databases">
        <title>Genome sequencing of Methylobacterium aquaticum DSM16371 type strain.</title>
        <authorList>
            <person name="Chaudhry V."/>
            <person name="Patil P.B."/>
        </authorList>
    </citation>
    <scope>NUCLEOTIDE SEQUENCE [LARGE SCALE GENOMIC DNA]</scope>
    <source>
        <strain evidence="1 2">DSM 16371</strain>
    </source>
</reference>
<evidence type="ECO:0000313" key="2">
    <source>
        <dbReference type="Proteomes" id="UP000035929"/>
    </source>
</evidence>
<evidence type="ECO:0000313" key="1">
    <source>
        <dbReference type="EMBL" id="KMO41487.1"/>
    </source>
</evidence>
<dbReference type="InterPro" id="IPR038296">
    <property type="entry name" value="ParD_sf"/>
</dbReference>
<dbReference type="Pfam" id="PF03693">
    <property type="entry name" value="ParD_antitoxin"/>
    <property type="match status" value="1"/>
</dbReference>
<dbReference type="OrthoDB" id="9815501at2"/>